<evidence type="ECO:0000313" key="1">
    <source>
        <dbReference type="EMBL" id="ACB43616.1"/>
    </source>
</evidence>
<organism evidence="1">
    <name type="scientific">Polynucleobacter necessarius subsp. necessarius (strain STIR1)</name>
    <dbReference type="NCBI Taxonomy" id="452638"/>
    <lineage>
        <taxon>Bacteria</taxon>
        <taxon>Pseudomonadati</taxon>
        <taxon>Pseudomonadota</taxon>
        <taxon>Betaproteobacteria</taxon>
        <taxon>Burkholderiales</taxon>
        <taxon>Burkholderiaceae</taxon>
        <taxon>Polynucleobacter</taxon>
    </lineage>
</organism>
<dbReference type="STRING" id="452638.Pnec_0324"/>
<gene>
    <name evidence="1" type="ordered locus">Pnec_0324</name>
</gene>
<reference evidence="1" key="1">
    <citation type="submission" date="2008-03" db="EMBL/GenBank/DDBJ databases">
        <title>Complete sequence of Polynucleobacter necessarius STIR1.</title>
        <authorList>
            <consortium name="US DOE Joint Genome Institute"/>
            <person name="Copeland A."/>
            <person name="Lucas S."/>
            <person name="Lapidus A."/>
            <person name="Barry K."/>
            <person name="Detter J.C."/>
            <person name="Glavina del Rio T."/>
            <person name="Hammon N."/>
            <person name="Israni S."/>
            <person name="Dalin E."/>
            <person name="Tice H."/>
            <person name="Pitluck S."/>
            <person name="Chain P."/>
            <person name="Malfatti S."/>
            <person name="Shin M."/>
            <person name="Vergez L."/>
            <person name="Schmutz J."/>
            <person name="Larimer F."/>
            <person name="Land M."/>
            <person name="Hauser L."/>
            <person name="Kyrpides N."/>
            <person name="Kim E."/>
            <person name="Hahn M."/>
            <person name="Richardson P."/>
        </authorList>
    </citation>
    <scope>NUCLEOTIDE SEQUENCE [LARGE SCALE GENOMIC DNA]</scope>
    <source>
        <strain evidence="1">STIR1</strain>
    </source>
</reference>
<protein>
    <submittedName>
        <fullName evidence="1">Uncharacterized protein</fullName>
    </submittedName>
</protein>
<dbReference type="OrthoDB" id="9127689at2"/>
<dbReference type="EMBL" id="CP001010">
    <property type="protein sequence ID" value="ACB43616.1"/>
    <property type="molecule type" value="Genomic_DNA"/>
</dbReference>
<sequence>MGDTKPVNGSGWVKIAPRTAMAYVRSRLCGRKFIDDQNINYFLYQEGALPAPIAQKAPVEVFDEKEKSNHLLPSKK</sequence>
<accession>B1XTD9</accession>
<name>B1XTD9_POLNS</name>
<proteinExistence type="predicted"/>
<dbReference type="KEGG" id="pne:Pnec_0324"/>
<dbReference type="AlphaFoldDB" id="B1XTD9"/>
<dbReference type="HOGENOM" id="CLU_2651352_0_0_4"/>